<keyword evidence="4 12" id="KW-1003">Cell membrane</keyword>
<feature type="chain" id="PRO_5019412275" description="Flagellar biosynthetic protein FliP" evidence="13">
    <location>
        <begin position="38"/>
        <end position="291"/>
    </location>
</feature>
<keyword evidence="7 12" id="KW-0653">Protein transport</keyword>
<keyword evidence="10" id="KW-0975">Bacterial flagellum</keyword>
<evidence type="ECO:0000256" key="4">
    <source>
        <dbReference type="ARBA" id="ARBA00022475"/>
    </source>
</evidence>
<evidence type="ECO:0000256" key="8">
    <source>
        <dbReference type="ARBA" id="ARBA00022989"/>
    </source>
</evidence>
<feature type="transmembrane region" description="Helical" evidence="12">
    <location>
        <begin position="257"/>
        <end position="276"/>
    </location>
</feature>
<dbReference type="PANTHER" id="PTHR30587">
    <property type="entry name" value="FLAGELLAR BIOSYNTHETIC PROTEIN FLIP"/>
    <property type="match status" value="1"/>
</dbReference>
<comment type="similarity">
    <text evidence="1 12">Belongs to the FliP/MopC/SpaP family.</text>
</comment>
<evidence type="ECO:0000256" key="13">
    <source>
        <dbReference type="SAM" id="SignalP"/>
    </source>
</evidence>
<evidence type="ECO:0000256" key="6">
    <source>
        <dbReference type="ARBA" id="ARBA00022795"/>
    </source>
</evidence>
<dbReference type="EMBL" id="RQXX01000007">
    <property type="protein sequence ID" value="RVV96875.1"/>
    <property type="molecule type" value="Genomic_DNA"/>
</dbReference>
<feature type="transmembrane region" description="Helical" evidence="12">
    <location>
        <begin position="118"/>
        <end position="137"/>
    </location>
</feature>
<keyword evidence="14" id="KW-0969">Cilium</keyword>
<dbReference type="NCBIfam" id="NF009438">
    <property type="entry name" value="PRK12797.1"/>
    <property type="match status" value="1"/>
</dbReference>
<gene>
    <name evidence="12 14" type="primary">fliP</name>
    <name evidence="14" type="ORF">EKE94_16145</name>
</gene>
<dbReference type="GO" id="GO:0009306">
    <property type="term" value="P:protein secretion"/>
    <property type="evidence" value="ECO:0007669"/>
    <property type="project" value="UniProtKB-UniRule"/>
</dbReference>
<evidence type="ECO:0000313" key="15">
    <source>
        <dbReference type="Proteomes" id="UP000285908"/>
    </source>
</evidence>
<evidence type="ECO:0000256" key="5">
    <source>
        <dbReference type="ARBA" id="ARBA00022692"/>
    </source>
</evidence>
<dbReference type="Proteomes" id="UP000285908">
    <property type="component" value="Unassembled WGS sequence"/>
</dbReference>
<feature type="transmembrane region" description="Helical" evidence="12">
    <location>
        <begin position="73"/>
        <end position="106"/>
    </location>
</feature>
<comment type="subcellular location">
    <subcellularLocation>
        <location evidence="12">Cell membrane</location>
        <topology evidence="12">Multi-pass membrane protein</topology>
    </subcellularLocation>
    <subcellularLocation>
        <location evidence="12">Bacterial flagellum basal body</location>
    </subcellularLocation>
</comment>
<keyword evidence="9 12" id="KW-0472">Membrane</keyword>
<dbReference type="PRINTS" id="PR00951">
    <property type="entry name" value="FLGBIOSNFLIP"/>
</dbReference>
<evidence type="ECO:0000256" key="10">
    <source>
        <dbReference type="ARBA" id="ARBA00023143"/>
    </source>
</evidence>
<comment type="caution">
    <text evidence="14">The sequence shown here is derived from an EMBL/GenBank/DDBJ whole genome shotgun (WGS) entry which is preliminary data.</text>
</comment>
<dbReference type="GO" id="GO:0044781">
    <property type="term" value="P:bacterial-type flagellum organization"/>
    <property type="evidence" value="ECO:0007669"/>
    <property type="project" value="UniProtKB-UniRule"/>
</dbReference>
<evidence type="ECO:0000256" key="9">
    <source>
        <dbReference type="ARBA" id="ARBA00023136"/>
    </source>
</evidence>
<protein>
    <recommendedName>
        <fullName evidence="2 12">Flagellar biosynthetic protein FliP</fullName>
    </recommendedName>
</protein>
<dbReference type="PROSITE" id="PS01061">
    <property type="entry name" value="FLIP_2"/>
    <property type="match status" value="1"/>
</dbReference>
<organism evidence="14 15">
    <name type="scientific">Mesobaculum littorinae</name>
    <dbReference type="NCBI Taxonomy" id="2486419"/>
    <lineage>
        <taxon>Bacteria</taxon>
        <taxon>Pseudomonadati</taxon>
        <taxon>Pseudomonadota</taxon>
        <taxon>Alphaproteobacteria</taxon>
        <taxon>Rhodobacterales</taxon>
        <taxon>Roseobacteraceae</taxon>
        <taxon>Mesobaculum</taxon>
    </lineage>
</organism>
<dbReference type="RefSeq" id="WP_127907669.1">
    <property type="nucleotide sequence ID" value="NZ_RQXX01000007.1"/>
</dbReference>
<dbReference type="NCBIfam" id="TIGR01103">
    <property type="entry name" value="fliP"/>
    <property type="match status" value="1"/>
</dbReference>
<evidence type="ECO:0000313" key="14">
    <source>
        <dbReference type="EMBL" id="RVV96875.1"/>
    </source>
</evidence>
<dbReference type="GO" id="GO:0009425">
    <property type="term" value="C:bacterial-type flagellum basal body"/>
    <property type="evidence" value="ECO:0007669"/>
    <property type="project" value="UniProtKB-SubCell"/>
</dbReference>
<dbReference type="InterPro" id="IPR005838">
    <property type="entry name" value="T3SS_IM_P"/>
</dbReference>
<accession>A0A438ADX8</accession>
<evidence type="ECO:0000256" key="12">
    <source>
        <dbReference type="RuleBase" id="RU362069"/>
    </source>
</evidence>
<evidence type="ECO:0000256" key="3">
    <source>
        <dbReference type="ARBA" id="ARBA00022448"/>
    </source>
</evidence>
<feature type="signal peptide" evidence="13">
    <location>
        <begin position="1"/>
        <end position="37"/>
    </location>
</feature>
<evidence type="ECO:0000256" key="7">
    <source>
        <dbReference type="ARBA" id="ARBA00022927"/>
    </source>
</evidence>
<dbReference type="AlphaFoldDB" id="A0A438ADX8"/>
<keyword evidence="15" id="KW-1185">Reference proteome</keyword>
<feature type="transmembrane region" description="Helical" evidence="12">
    <location>
        <begin position="223"/>
        <end position="245"/>
    </location>
</feature>
<proteinExistence type="inferred from homology"/>
<dbReference type="PANTHER" id="PTHR30587:SF0">
    <property type="entry name" value="FLAGELLAR BIOSYNTHETIC PROTEIN FLIP"/>
    <property type="match status" value="1"/>
</dbReference>
<keyword evidence="6 12" id="KW-1005">Bacterial flagellum biogenesis</keyword>
<dbReference type="Pfam" id="PF00813">
    <property type="entry name" value="FliP"/>
    <property type="match status" value="1"/>
</dbReference>
<keyword evidence="13" id="KW-0732">Signal</keyword>
<evidence type="ECO:0000256" key="11">
    <source>
        <dbReference type="ARBA" id="ARBA00023225"/>
    </source>
</evidence>
<name>A0A438ADX8_9RHOB</name>
<keyword evidence="11 12" id="KW-1006">Bacterial flagellum protein export</keyword>
<dbReference type="PRINTS" id="PR01302">
    <property type="entry name" value="TYPE3IMPPROT"/>
</dbReference>
<keyword evidence="14" id="KW-0966">Cell projection</keyword>
<keyword evidence="14" id="KW-0282">Flagellum</keyword>
<keyword evidence="5 12" id="KW-0812">Transmembrane</keyword>
<reference evidence="14 15" key="1">
    <citation type="submission" date="2018-11" db="EMBL/GenBank/DDBJ databases">
        <title>Mesobaculum littorinae gen. nov., sp. nov., isolated from Littorina scabra that represents a novel genus of the order Rhodobacteraceae.</title>
        <authorList>
            <person name="Li F."/>
        </authorList>
    </citation>
    <scope>NUCLEOTIDE SEQUENCE [LARGE SCALE GENOMIC DNA]</scope>
    <source>
        <strain evidence="14 15">M0103</strain>
    </source>
</reference>
<evidence type="ECO:0000256" key="1">
    <source>
        <dbReference type="ARBA" id="ARBA00006257"/>
    </source>
</evidence>
<dbReference type="GO" id="GO:0005886">
    <property type="term" value="C:plasma membrane"/>
    <property type="evidence" value="ECO:0007669"/>
    <property type="project" value="UniProtKB-SubCell"/>
</dbReference>
<sequence length="291" mass="30959">MSRRSDVPALLHIRAPRRFAGGAFCVALGLIAAPALAQEAGGDFLGALSDGLSQLADGSGGGGDGGPSLSGRILQLLALMTILSIAPGLLVVMTSFTRFVIVFSMLRSALGLNQTPPNMVLNAMALFMTFFVMQPVFEDAWTNGMAPLIDNAIAEDDALVEIAEPFKTFMFVNTRPRDYALFQGIAQRAGGDAEAELVAPETAAEAGWRELVPAFMISELRRAFTIGFLIYLPFVAIDLIVASVLMSAGMMMLPPVLISLPFKVIFFVLIDGWYMLAGSLMESYLPLGGGG</sequence>
<keyword evidence="3 12" id="KW-0813">Transport</keyword>
<dbReference type="OrthoDB" id="9805111at2"/>
<dbReference type="InterPro" id="IPR005837">
    <property type="entry name" value="FliP"/>
</dbReference>
<keyword evidence="8 12" id="KW-1133">Transmembrane helix</keyword>
<comment type="function">
    <text evidence="12">Plays a role in the flagellum-specific transport system.</text>
</comment>
<evidence type="ECO:0000256" key="2">
    <source>
        <dbReference type="ARBA" id="ARBA00021714"/>
    </source>
</evidence>